<sequence length="999" mass="106489">MANKRYTTQLRIQAVDKYSKTVKAMGKTTGRFSDQVRRDLEGLQAIRGPLKLIEDFKAKQAVMRKSGESLDAAREKVRELAAEIKRTKQPTAKMRAEFDRARASADKLEARHRKNRQALNTLRSELHSTGVDTSRLAGAEQRLKSALDASSAGFDRKITKLKRVAEMQERIARSREQMDRSLARAANVSFVGAASVQTGRRILSGVASPVGQAKQLETAMADVRKVVDFDSPEGLRQMRRDIQALSTDIPMTAEELAQIVASGGQSGIAKAELIEFAELAAKVGVAFDISAEMAGDSMAKVKTAMELNLKETSNLFNAMNHLSNNSAARADQTLEFLNRAGSDGARYGFSANETLTYGAAMIAAGAQADTAATSFRNMGRALTRGASSTDRQSQAFKKLGLDAEKVALAMQQDAVGTTNDVIRRLNDLPKHLQASVMSDLFGDEARELGKLINNMQLQPKMLKLLADPADYLGSVGEPDSVEKEYRARAATTQNNEQLLANEWKRVQSAAGENVLPVYNEILTTMRGLLKTTTAWIEEHPTLTRWLVIGAAALGGMAVAGGALLTAGAALIGTIAVLRFGLAGLGARAIFASGGLGGVASRIMGMSSIAPNFGPAAAGFSGLRRSALSELDLLKNGVDTRTAAMNRSLSRLKWKGALAGLTTYLAMQQVPEEPEELQAFQERNRRRVDGALRSVPGLGWMMEKYEGAVEWVHGAPPKTDEAFLPQDDATRAAVKTVERFAPENGRPTAERVAHLREEVAAYRQEVEAAQEALASAPEFASGITNPLRITAQADLDAALTGLRTAEERFAEAEAASTELAEAIRVLDGARVAPVVDTASIDRALAKIKELVQAARNPSGGGSQLQTSLGPAREVTPIAGARARGGPIKAGLPYLAGELGPEPIFSSRSAYVATHRQFEAMQRMAGVARRSGAIAATVASVAAPAAASSAAPAGGRTVHIDNISIEIPVPGSVSDPQSFAVSAAGELGRRLSSVLEGRFSD</sequence>
<feature type="transmembrane region" description="Helical" evidence="3">
    <location>
        <begin position="545"/>
        <end position="577"/>
    </location>
</feature>
<dbReference type="Pfam" id="PF10145">
    <property type="entry name" value="PhageMin_Tail"/>
    <property type="match status" value="1"/>
</dbReference>
<feature type="domain" description="Phage tail tape measure protein" evidence="4">
    <location>
        <begin position="240"/>
        <end position="442"/>
    </location>
</feature>
<dbReference type="PANTHER" id="PTHR37813">
    <property type="entry name" value="FELS-2 PROPHAGE PROTEIN"/>
    <property type="match status" value="1"/>
</dbReference>
<dbReference type="EMBL" id="CVRL01000006">
    <property type="protein sequence ID" value="CRL09761.1"/>
    <property type="molecule type" value="Genomic_DNA"/>
</dbReference>
<evidence type="ECO:0000313" key="6">
    <source>
        <dbReference type="Proteomes" id="UP000043764"/>
    </source>
</evidence>
<evidence type="ECO:0000259" key="4">
    <source>
        <dbReference type="Pfam" id="PF10145"/>
    </source>
</evidence>
<dbReference type="PANTHER" id="PTHR37813:SF1">
    <property type="entry name" value="FELS-2 PROPHAGE PROTEIN"/>
    <property type="match status" value="1"/>
</dbReference>
<keyword evidence="1" id="KW-1188">Viral release from host cell</keyword>
<dbReference type="NCBIfam" id="TIGR01760">
    <property type="entry name" value="tape_meas_TP901"/>
    <property type="match status" value="1"/>
</dbReference>
<keyword evidence="3" id="KW-0812">Transmembrane</keyword>
<dbReference type="RefSeq" id="WP_050672541.1">
    <property type="nucleotide sequence ID" value="NZ_CVRL01000006.1"/>
</dbReference>
<evidence type="ECO:0000313" key="5">
    <source>
        <dbReference type="EMBL" id="CRL09761.1"/>
    </source>
</evidence>
<keyword evidence="2" id="KW-0175">Coiled coil</keyword>
<reference evidence="6" key="1">
    <citation type="submission" date="2015-05" db="EMBL/GenBank/DDBJ databases">
        <authorList>
            <person name="Rodrigo-Torres Lidia"/>
            <person name="Arahal R.David."/>
        </authorList>
    </citation>
    <scope>NUCLEOTIDE SEQUENCE [LARGE SCALE GENOMIC DNA]</scope>
    <source>
        <strain evidence="6">CECT 7321</strain>
    </source>
</reference>
<keyword evidence="3" id="KW-0472">Membrane</keyword>
<protein>
    <submittedName>
        <fullName evidence="5">Phage tail tape measure protein, TP901 family, core region</fullName>
    </submittedName>
</protein>
<proteinExistence type="predicted"/>
<gene>
    <name evidence="5" type="ORF">NIT7321_00595</name>
</gene>
<dbReference type="Proteomes" id="UP000043764">
    <property type="component" value="Unassembled WGS sequence"/>
</dbReference>
<keyword evidence="6" id="KW-1185">Reference proteome</keyword>
<accession>A0A0H5CXZ1</accession>
<evidence type="ECO:0000256" key="2">
    <source>
        <dbReference type="SAM" id="Coils"/>
    </source>
</evidence>
<dbReference type="InterPro" id="IPR010090">
    <property type="entry name" value="Phage_tape_meas"/>
</dbReference>
<evidence type="ECO:0000256" key="1">
    <source>
        <dbReference type="ARBA" id="ARBA00022612"/>
    </source>
</evidence>
<evidence type="ECO:0000256" key="3">
    <source>
        <dbReference type="SAM" id="Phobius"/>
    </source>
</evidence>
<name>A0A0H5CXZ1_9RHOB</name>
<dbReference type="AlphaFoldDB" id="A0A0H5CXZ1"/>
<organism evidence="5 6">
    <name type="scientific">Phaeobacter italicus</name>
    <dbReference type="NCBI Taxonomy" id="481446"/>
    <lineage>
        <taxon>Bacteria</taxon>
        <taxon>Pseudomonadati</taxon>
        <taxon>Pseudomonadota</taxon>
        <taxon>Alphaproteobacteria</taxon>
        <taxon>Rhodobacterales</taxon>
        <taxon>Roseobacteraceae</taxon>
        <taxon>Phaeobacter</taxon>
    </lineage>
</organism>
<keyword evidence="3" id="KW-1133">Transmembrane helix</keyword>
<feature type="coiled-coil region" evidence="2">
    <location>
        <begin position="63"/>
        <end position="125"/>
    </location>
</feature>